<keyword evidence="1" id="KW-0547">Nucleotide-binding</keyword>
<dbReference type="RefSeq" id="WP_260979663.1">
    <property type="nucleotide sequence ID" value="NZ_JAWDIU010000001.1"/>
</dbReference>
<dbReference type="GO" id="GO:0051301">
    <property type="term" value="P:cell division"/>
    <property type="evidence" value="ECO:0007669"/>
    <property type="project" value="UniProtKB-KW"/>
</dbReference>
<keyword evidence="4" id="KW-0131">Cell cycle</keyword>
<evidence type="ECO:0000313" key="5">
    <source>
        <dbReference type="Proteomes" id="UP001256673"/>
    </source>
</evidence>
<feature type="domain" description="AAA+ ATPase" evidence="3">
    <location>
        <begin position="45"/>
        <end position="176"/>
    </location>
</feature>
<dbReference type="InterPro" id="IPR027417">
    <property type="entry name" value="P-loop_NTPase"/>
</dbReference>
<evidence type="ECO:0000313" key="4">
    <source>
        <dbReference type="EMBL" id="MDU0325145.1"/>
    </source>
</evidence>
<comment type="caution">
    <text evidence="4">The sequence shown here is derived from an EMBL/GenBank/DDBJ whole genome shotgun (WGS) entry which is preliminary data.</text>
</comment>
<dbReference type="Gene3D" id="3.40.50.300">
    <property type="entry name" value="P-loop containing nucleotide triphosphate hydrolases"/>
    <property type="match status" value="1"/>
</dbReference>
<dbReference type="InterPro" id="IPR003593">
    <property type="entry name" value="AAA+_ATPase"/>
</dbReference>
<name>A0ABU3RRC2_9MICO</name>
<proteinExistence type="predicted"/>
<dbReference type="SUPFAM" id="SSF52540">
    <property type="entry name" value="P-loop containing nucleoside triphosphate hydrolases"/>
    <property type="match status" value="1"/>
</dbReference>
<keyword evidence="5" id="KW-1185">Reference proteome</keyword>
<dbReference type="Proteomes" id="UP001256673">
    <property type="component" value="Unassembled WGS sequence"/>
</dbReference>
<reference evidence="4 5" key="1">
    <citation type="submission" date="2023-09" db="EMBL/GenBank/DDBJ databases">
        <title>Microbacterium fusihabitans sp. nov., Microbacterium phycihabitans sp. nov., and Microbacterium cervinum sp. nov., isolated from dried seaweeds of beach.</title>
        <authorList>
            <person name="Lee S.D."/>
        </authorList>
    </citation>
    <scope>NUCLEOTIDE SEQUENCE [LARGE SCALE GENOMIC DNA]</scope>
    <source>
        <strain evidence="4 5">KSW2-21</strain>
    </source>
</reference>
<accession>A0ABU3RRC2</accession>
<dbReference type="InterPro" id="IPR005654">
    <property type="entry name" value="ATPase_AFG1-like"/>
</dbReference>
<protein>
    <submittedName>
        <fullName evidence="4">Cell division protein ZapE</fullName>
    </submittedName>
</protein>
<dbReference type="SMART" id="SM00382">
    <property type="entry name" value="AAA"/>
    <property type="match status" value="1"/>
</dbReference>
<sequence length="330" mass="36131">MPPFVPILAAVEEAARREGFAVDAAQLAVARRMALAATRALEGRPTKGVYLHGPAGRGKSWLADAVYAAVPPGRAARVHFSGFFDDLHRRIHAHRPEPDAMARAIDDVVGSDRLVFFDELHVHDPGDAILLTRLVERLVDRGGTLVATSNYAPSELLPDPVWHHLFEPGIALLTTHLDVIPLEGPIDYRTLAPAMRQGFRAGTWSTGASSVMSGSSRQLVVRDRVFTVASAGEGALVATFDQLCETPLAASEYRHWSRRYPHWTIIGVPPLDEVGPAAQQRFVALIDVLVDADVRLDVQAVVPVDEFVRRCAGRPDAFRMASRLRLLRSL</sequence>
<keyword evidence="4" id="KW-0132">Cell division</keyword>
<dbReference type="NCBIfam" id="NF040713">
    <property type="entry name" value="ZapE"/>
    <property type="match status" value="1"/>
</dbReference>
<gene>
    <name evidence="4" type="primary">zapE</name>
    <name evidence="4" type="ORF">RWH43_00115</name>
</gene>
<evidence type="ECO:0000259" key="3">
    <source>
        <dbReference type="SMART" id="SM00382"/>
    </source>
</evidence>
<organism evidence="4 5">
    <name type="scientific">Microbacterium algihabitans</name>
    <dbReference type="NCBI Taxonomy" id="3075992"/>
    <lineage>
        <taxon>Bacteria</taxon>
        <taxon>Bacillati</taxon>
        <taxon>Actinomycetota</taxon>
        <taxon>Actinomycetes</taxon>
        <taxon>Micrococcales</taxon>
        <taxon>Microbacteriaceae</taxon>
        <taxon>Microbacterium</taxon>
    </lineage>
</organism>
<evidence type="ECO:0000256" key="1">
    <source>
        <dbReference type="ARBA" id="ARBA00022741"/>
    </source>
</evidence>
<dbReference type="EMBL" id="JAWDIU010000001">
    <property type="protein sequence ID" value="MDU0325145.1"/>
    <property type="molecule type" value="Genomic_DNA"/>
</dbReference>
<evidence type="ECO:0000256" key="2">
    <source>
        <dbReference type="ARBA" id="ARBA00022840"/>
    </source>
</evidence>
<dbReference type="PANTHER" id="PTHR12169:SF6">
    <property type="entry name" value="AFG1-LIKE ATPASE"/>
    <property type="match status" value="1"/>
</dbReference>
<keyword evidence="2" id="KW-0067">ATP-binding</keyword>
<dbReference type="Pfam" id="PF03969">
    <property type="entry name" value="AFG1_ATPase"/>
    <property type="match status" value="1"/>
</dbReference>
<dbReference type="PANTHER" id="PTHR12169">
    <property type="entry name" value="ATPASE N2B"/>
    <property type="match status" value="1"/>
</dbReference>